<dbReference type="Proteomes" id="UP000177376">
    <property type="component" value="Unassembled WGS sequence"/>
</dbReference>
<dbReference type="AlphaFoldDB" id="A0A1G1YLC1"/>
<accession>A0A1G1YLC1</accession>
<evidence type="ECO:0000313" key="1">
    <source>
        <dbReference type="EMBL" id="OGY53143.1"/>
    </source>
</evidence>
<gene>
    <name evidence="1" type="ORF">A3A02_00305</name>
</gene>
<sequence>MNNFFVAFSDLTEEKIFTSANIDIPCIDMEIDGDDGLILEEDKIIRFLTLLKIDVSAQTETSIPGILKLTVRDSETVTFMPTAVQEPAAPRERVAISAPNGFLNEYWEQQLQVLKNRLSQYYPHTIVIHEAVDDEDRDIRPVDDELHLVIGAGITASVIDGRVSYRPGGQVIGFRKISDDFTFSEYDRLINDIHLYLPVVMAATAEEGENLMARQGVKMEIVAPCGYYNNGWQDLFINLSDWLRTNVTGVKRIKLYERYCASEGLPTRAQTDDELHIIVGRELNLSEDQGNNIGYLANGRVVNIFGLNDTPDDFDLAFCVDLLEHYIPIALGQAPAGLRPQDVFFITPNNWVGQMKLERVEALIRQIILPAVNKNIKLFVPHGSNHPLPANDDFNILIWSSLNGSKKNAMTAARMWGYGVGCTDPGFLPSDLADFVITDETNDDNPIAEIIGNNLYIFHDICHEDYHDDYNIFRKILEKALKFLQLPEEEQKK</sequence>
<name>A0A1G1YLC1_9BACT</name>
<proteinExistence type="predicted"/>
<evidence type="ECO:0000313" key="2">
    <source>
        <dbReference type="Proteomes" id="UP000177376"/>
    </source>
</evidence>
<dbReference type="EMBL" id="MHIM01000004">
    <property type="protein sequence ID" value="OGY53143.1"/>
    <property type="molecule type" value="Genomic_DNA"/>
</dbReference>
<reference evidence="1 2" key="1">
    <citation type="journal article" date="2016" name="Nat. Commun.">
        <title>Thousands of microbial genomes shed light on interconnected biogeochemical processes in an aquifer system.</title>
        <authorList>
            <person name="Anantharaman K."/>
            <person name="Brown C.T."/>
            <person name="Hug L.A."/>
            <person name="Sharon I."/>
            <person name="Castelle C.J."/>
            <person name="Probst A.J."/>
            <person name="Thomas B.C."/>
            <person name="Singh A."/>
            <person name="Wilkins M.J."/>
            <person name="Karaoz U."/>
            <person name="Brodie E.L."/>
            <person name="Williams K.H."/>
            <person name="Hubbard S.S."/>
            <person name="Banfield J.F."/>
        </authorList>
    </citation>
    <scope>NUCLEOTIDE SEQUENCE [LARGE SCALE GENOMIC DNA]</scope>
</reference>
<comment type="caution">
    <text evidence="1">The sequence shown here is derived from an EMBL/GenBank/DDBJ whole genome shotgun (WGS) entry which is preliminary data.</text>
</comment>
<protein>
    <submittedName>
        <fullName evidence="1">Uncharacterized protein</fullName>
    </submittedName>
</protein>
<organism evidence="1 2">
    <name type="scientific">Candidatus Buchananbacteria bacterium RIFCSPLOWO2_01_FULL_39_33</name>
    <dbReference type="NCBI Taxonomy" id="1797543"/>
    <lineage>
        <taxon>Bacteria</taxon>
        <taxon>Candidatus Buchananiibacteriota</taxon>
    </lineage>
</organism>